<dbReference type="Proteomes" id="UP000254396">
    <property type="component" value="Unassembled WGS sequence"/>
</dbReference>
<reference evidence="2 6" key="3">
    <citation type="submission" date="2019-02" db="EMBL/GenBank/DDBJ databases">
        <title>From farm to fork: dissemination of Tn554::fexA-optrA in linezolid-resistant Enterococcus faecalis clones from chicken feces and meat in Tunisia.</title>
        <authorList>
            <person name="Tedim A.P."/>
            <person name="Elghaieb H."/>
            <person name="Abbassi M.S."/>
            <person name="Novais C."/>
            <person name="Hassen A."/>
            <person name="Peixe L."/>
            <person name="Freitas A.R."/>
        </authorList>
    </citation>
    <scope>NUCLEOTIDE SEQUENCE [LARGE SCALE GENOMIC DNA]</scope>
    <source>
        <strain evidence="2 6">728T</strain>
    </source>
</reference>
<evidence type="ECO:0000313" key="6">
    <source>
        <dbReference type="Proteomes" id="UP000292223"/>
    </source>
</evidence>
<proteinExistence type="predicted"/>
<dbReference type="Proteomes" id="UP000292223">
    <property type="component" value="Unassembled WGS sequence"/>
</dbReference>
<comment type="caution">
    <text evidence="1">The sequence shown here is derived from an EMBL/GenBank/DDBJ whole genome shotgun (WGS) entry which is preliminary data.</text>
</comment>
<accession>A0A2T5D581</accession>
<evidence type="ECO:0000313" key="2">
    <source>
        <dbReference type="EMBL" id="RYU34580.1"/>
    </source>
</evidence>
<name>A0A2T5D581_ENTFL</name>
<reference evidence="3 5" key="2">
    <citation type="submission" date="2018-06" db="EMBL/GenBank/DDBJ databases">
        <authorList>
            <consortium name="Pathogen Informatics"/>
            <person name="Doyle S."/>
        </authorList>
    </citation>
    <scope>NUCLEOTIDE SEQUENCE [LARGE SCALE GENOMIC DNA]</scope>
    <source>
        <strain evidence="3 5">NCTC13379</strain>
    </source>
</reference>
<reference evidence="1 4" key="1">
    <citation type="submission" date="2018-04" db="EMBL/GenBank/DDBJ databases">
        <authorList>
            <person name="Van Tyne D."/>
        </authorList>
    </citation>
    <scope>NUCLEOTIDE SEQUENCE [LARGE SCALE GENOMIC DNA]</scope>
    <source>
        <strain evidence="1 4">B2535</strain>
    </source>
</reference>
<organism evidence="1 4">
    <name type="scientific">Enterococcus faecalis</name>
    <name type="common">Streptococcus faecalis</name>
    <dbReference type="NCBI Taxonomy" id="1351"/>
    <lineage>
        <taxon>Bacteria</taxon>
        <taxon>Bacillati</taxon>
        <taxon>Bacillota</taxon>
        <taxon>Bacilli</taxon>
        <taxon>Lactobacillales</taxon>
        <taxon>Enterococcaceae</taxon>
        <taxon>Enterococcus</taxon>
    </lineage>
</organism>
<protein>
    <submittedName>
        <fullName evidence="1">Uncharacterized protein</fullName>
    </submittedName>
</protein>
<dbReference type="SMR" id="A0A2T5D581"/>
<dbReference type="Proteomes" id="UP000244140">
    <property type="component" value="Unassembled WGS sequence"/>
</dbReference>
<dbReference type="AlphaFoldDB" id="A0A2T5D581"/>
<dbReference type="EMBL" id="SEWT01000002">
    <property type="protein sequence ID" value="RYU34580.1"/>
    <property type="molecule type" value="Genomic_DNA"/>
</dbReference>
<dbReference type="RefSeq" id="WP_002359973.1">
    <property type="nucleotide sequence ID" value="NZ_AP026714.1"/>
</dbReference>
<evidence type="ECO:0000313" key="3">
    <source>
        <dbReference type="EMBL" id="STP65692.1"/>
    </source>
</evidence>
<dbReference type="EMBL" id="UGIX01000001">
    <property type="protein sequence ID" value="STP65692.1"/>
    <property type="molecule type" value="Genomic_DNA"/>
</dbReference>
<sequence length="392" mass="43271">MVLEVNQAIVNESLQTEQVMEQLSSTVDVIVDNIEKYTNAARYGKGNNYALNNLRTAVQNQFPLVDWLLSTSLSQMIENAWQNGSLPTVTDEDGNVYLKAPLNVFTTPPKDTKGECCWLPFDIAACGGKAPINILCLKDCVDMLNHLLDRKLKVQSNDLIGFFKQAGQTYEEVRDFMNRESMAFYTANTIVNGQLDVTTPILKKFHGLMEILKRPEVFKMQGTNILAAFDSIGYRMDVLGGSFIFAAHPLTVASIKNAIRPNRYGILPDGWTINGESIFYKGAQVLPDKTVPVDVENGTGVIWQLSGESVGVFLGTTLRPAEDYIIRNQFTTTNDVNKGCATECDIYYNLGSVVTNNVARLAVITDVPLAAGINAYSLANLLDRVYVETLAP</sequence>
<evidence type="ECO:0000313" key="1">
    <source>
        <dbReference type="EMBL" id="PTN78171.1"/>
    </source>
</evidence>
<evidence type="ECO:0000313" key="5">
    <source>
        <dbReference type="Proteomes" id="UP000254396"/>
    </source>
</evidence>
<evidence type="ECO:0000313" key="4">
    <source>
        <dbReference type="Proteomes" id="UP000244140"/>
    </source>
</evidence>
<dbReference type="EMBL" id="PZZH01000001">
    <property type="protein sequence ID" value="PTN78171.1"/>
    <property type="molecule type" value="Genomic_DNA"/>
</dbReference>
<gene>
    <name evidence="1" type="ORF">DAI13_10585</name>
    <name evidence="2" type="ORF">EU507_03695</name>
    <name evidence="3" type="ORF">NCTC13379_01741</name>
</gene>